<keyword evidence="2" id="KW-1185">Reference proteome</keyword>
<reference evidence="1 2" key="1">
    <citation type="submission" date="2020-06" db="EMBL/GenBank/DDBJ databases">
        <title>Interaction of electrochemicaly active bacteria, Geobacter bremensis R4 on different carbon anode.</title>
        <authorList>
            <person name="Meng L."/>
            <person name="Yoshida N."/>
        </authorList>
    </citation>
    <scope>NUCLEOTIDE SEQUENCE [LARGE SCALE GENOMIC DNA]</scope>
    <source>
        <strain evidence="1 2">R4</strain>
    </source>
</reference>
<dbReference type="EMBL" id="AP023213">
    <property type="protein sequence ID" value="BCG48394.1"/>
    <property type="molecule type" value="Genomic_DNA"/>
</dbReference>
<gene>
    <name evidence="1" type="ORF">GEOBRER4_31440</name>
</gene>
<name>A0A6S6M9H4_9BACT</name>
<accession>A0A6S6M9H4</accession>
<proteinExistence type="predicted"/>
<sequence length="71" mass="7578">MPEGRNASLGTSRIAFITAASRIPRAARCSLSIRSFLASIALLGSTVIPPPKVQMVPYTNPQTTGSRQLNH</sequence>
<dbReference type="Proteomes" id="UP000515472">
    <property type="component" value="Chromosome"/>
</dbReference>
<evidence type="ECO:0000313" key="1">
    <source>
        <dbReference type="EMBL" id="BCG48394.1"/>
    </source>
</evidence>
<dbReference type="KEGG" id="gbn:GEOBRER4_31440"/>
<protein>
    <submittedName>
        <fullName evidence="1">Uncharacterized protein</fullName>
    </submittedName>
</protein>
<evidence type="ECO:0000313" key="2">
    <source>
        <dbReference type="Proteomes" id="UP000515472"/>
    </source>
</evidence>
<organism evidence="1 2">
    <name type="scientific">Citrifermentans bremense</name>
    <dbReference type="NCBI Taxonomy" id="60035"/>
    <lineage>
        <taxon>Bacteria</taxon>
        <taxon>Pseudomonadati</taxon>
        <taxon>Thermodesulfobacteriota</taxon>
        <taxon>Desulfuromonadia</taxon>
        <taxon>Geobacterales</taxon>
        <taxon>Geobacteraceae</taxon>
        <taxon>Citrifermentans</taxon>
    </lineage>
</organism>
<dbReference type="AlphaFoldDB" id="A0A6S6M9H4"/>